<evidence type="ECO:0000313" key="4">
    <source>
        <dbReference type="EnsemblPlants" id="cds.evm.model.04.493"/>
    </source>
</evidence>
<organism evidence="4 5">
    <name type="scientific">Cannabis sativa</name>
    <name type="common">Hemp</name>
    <name type="synonym">Marijuana</name>
    <dbReference type="NCBI Taxonomy" id="3483"/>
    <lineage>
        <taxon>Eukaryota</taxon>
        <taxon>Viridiplantae</taxon>
        <taxon>Streptophyta</taxon>
        <taxon>Embryophyta</taxon>
        <taxon>Tracheophyta</taxon>
        <taxon>Spermatophyta</taxon>
        <taxon>Magnoliopsida</taxon>
        <taxon>eudicotyledons</taxon>
        <taxon>Gunneridae</taxon>
        <taxon>Pentapetalae</taxon>
        <taxon>rosids</taxon>
        <taxon>fabids</taxon>
        <taxon>Rosales</taxon>
        <taxon>Cannabaceae</taxon>
        <taxon>Cannabis</taxon>
    </lineage>
</organism>
<feature type="region of interest" description="Disordered" evidence="2">
    <location>
        <begin position="1"/>
        <end position="64"/>
    </location>
</feature>
<evidence type="ECO:0000259" key="3">
    <source>
        <dbReference type="Pfam" id="PF14111"/>
    </source>
</evidence>
<dbReference type="EMBL" id="UZAU01000362">
    <property type="status" value="NOT_ANNOTATED_CDS"/>
    <property type="molecule type" value="Genomic_DNA"/>
</dbReference>
<dbReference type="InterPro" id="IPR025558">
    <property type="entry name" value="DUF4283"/>
</dbReference>
<dbReference type="Pfam" id="PF14111">
    <property type="entry name" value="DUF4283"/>
    <property type="match status" value="1"/>
</dbReference>
<dbReference type="InterPro" id="IPR040256">
    <property type="entry name" value="At4g02000-like"/>
</dbReference>
<proteinExistence type="predicted"/>
<dbReference type="OMA" id="LCHELIE"/>
<feature type="domain" description="DUF4283" evidence="3">
    <location>
        <begin position="152"/>
        <end position="230"/>
    </location>
</feature>
<evidence type="ECO:0000256" key="1">
    <source>
        <dbReference type="SAM" id="Coils"/>
    </source>
</evidence>
<reference evidence="4" key="2">
    <citation type="submission" date="2021-03" db="UniProtKB">
        <authorList>
            <consortium name="EnsemblPlants"/>
        </authorList>
    </citation>
    <scope>IDENTIFICATION</scope>
</reference>
<dbReference type="Gramene" id="evm.model.04.493">
    <property type="protein sequence ID" value="cds.evm.model.04.493"/>
    <property type="gene ID" value="evm.TU.04.493"/>
</dbReference>
<feature type="coiled-coil region" evidence="1">
    <location>
        <begin position="585"/>
        <end position="630"/>
    </location>
</feature>
<sequence>MAKTRARQGKLSSAIKKPKKRGPSSSDKVRKTKTMDAIIGIEPVEFSEEEENDDSEQVNDDGREDIDMVPALSPRSSLQSIRRQDEISRDFQFFLQANRSCATALKEGNPITPPILRSGNVVRNLENTFKNTGSSSKVKITLEDIEDEVHYWSPSIVCYVLGSNPPLSVIEGFIRRVWKGKVDKVGALSYGVFLVRFDSIETRDEILNGGYVFFNNRPVVMKAWDSETSFKKEDIRLVPIWIQLPDLELKYWGEKSLFKIVGQLGKLLQVDEMTKARNKLNYPRVLVEVDIQQDFPARIPFEDEYGYDVYASITYEWKPILCQYCKGLGHATVDCKKKTVKEQKWVIKGSKGNQDSAVTERLEENSEVNREADFKEGEASVQPVVGGNEGFKEVMKGSKVRGKEVLAETHIANSYNALEGLSEHGIDVVIGAVTVTSGKPKSSIVDKKRGGSTSSWRWIKYQLIHLQAATLDGKFDFLATFVYGFNDVEGRKVLWADLKQLSNREPWMVLGDFNDILSKEERVGKRVNYFAMEELFDHSPAIVTLSHGILNGKKPFKYFKMWTSHPRYKEIVGDVWKQKVVGSKMFQVTSKLKKLKVALKELNRRSFSNIQEATEEARKGLTEIQRKLQEDPLCHELIEQELAARQKYGQLLKGLHSFLRQKSKISWVKEGDENSALFHASIKERRKMNSILSIEDNQGMRTDDQKKISEAFISFYHQLLGSKMEFRKKVNSKVMKLGPLVTNLQAEYLLKEFSKEEVKKAVFDIPGIKAPGPDGFSSCFFQDNWELLGDDISEAVLTFLH</sequence>
<name>A0A803PHM8_CANSA</name>
<dbReference type="PANTHER" id="PTHR31286">
    <property type="entry name" value="GLYCINE-RICH CELL WALL STRUCTURAL PROTEIN 1.8-LIKE"/>
    <property type="match status" value="1"/>
</dbReference>
<feature type="compositionally biased region" description="Acidic residues" evidence="2">
    <location>
        <begin position="45"/>
        <end position="64"/>
    </location>
</feature>
<evidence type="ECO:0000256" key="2">
    <source>
        <dbReference type="SAM" id="MobiDB-lite"/>
    </source>
</evidence>
<keyword evidence="5" id="KW-1185">Reference proteome</keyword>
<dbReference type="EnsemblPlants" id="evm.model.04.493">
    <property type="protein sequence ID" value="cds.evm.model.04.493"/>
    <property type="gene ID" value="evm.TU.04.493"/>
</dbReference>
<dbReference type="AlphaFoldDB" id="A0A803PHM8"/>
<evidence type="ECO:0000313" key="5">
    <source>
        <dbReference type="Proteomes" id="UP000596661"/>
    </source>
</evidence>
<keyword evidence="1" id="KW-0175">Coiled coil</keyword>
<protein>
    <recommendedName>
        <fullName evidence="3">DUF4283 domain-containing protein</fullName>
    </recommendedName>
</protein>
<accession>A0A803PHM8</accession>
<dbReference type="PANTHER" id="PTHR31286:SF165">
    <property type="entry name" value="DUF4283 DOMAIN-CONTAINING PROTEIN"/>
    <property type="match status" value="1"/>
</dbReference>
<dbReference type="Proteomes" id="UP000596661">
    <property type="component" value="Chromosome 4"/>
</dbReference>
<reference evidence="4" key="1">
    <citation type="submission" date="2018-11" db="EMBL/GenBank/DDBJ databases">
        <authorList>
            <person name="Grassa J C."/>
        </authorList>
    </citation>
    <scope>NUCLEOTIDE SEQUENCE [LARGE SCALE GENOMIC DNA]</scope>
</reference>